<dbReference type="EMBL" id="NIPW01000006">
    <property type="protein sequence ID" value="OWJ80012.1"/>
    <property type="molecule type" value="Genomic_DNA"/>
</dbReference>
<dbReference type="Proteomes" id="UP000196878">
    <property type="component" value="Unassembled WGS sequence"/>
</dbReference>
<dbReference type="RefSeq" id="WP_088214342.1">
    <property type="nucleotide sequence ID" value="NZ_NIPW01000006.1"/>
</dbReference>
<proteinExistence type="predicted"/>
<dbReference type="OrthoDB" id="9944004at2"/>
<protein>
    <submittedName>
        <fullName evidence="1">Uncharacterized protein</fullName>
    </submittedName>
</protein>
<dbReference type="AlphaFoldDB" id="A0A212AEY4"/>
<sequence length="75" mass="8010">MESDADLQLILHVRNINEFLKGFLEATVEGLSPDARTHLEALIDTSNALLVALAAPPDGSRSLAQCELPSPSRLG</sequence>
<reference evidence="1 2" key="1">
    <citation type="submission" date="2016-12" db="EMBL/GenBank/DDBJ databases">
        <title>Comparison of Traditional DNA-DNA Hybridization with In Silico Genomic Analysis.</title>
        <authorList>
            <person name="Nicholson A.C."/>
            <person name="Humrighouse B.W."/>
            <person name="Graziano J."/>
            <person name="Lasker B."/>
            <person name="Whitney A.M."/>
            <person name="Mcquiston J.R."/>
        </authorList>
    </citation>
    <scope>NUCLEOTIDE SEQUENCE [LARGE SCALE GENOMIC DNA]</scope>
    <source>
        <strain evidence="1 2">H2240</strain>
    </source>
</reference>
<evidence type="ECO:0000313" key="1">
    <source>
        <dbReference type="EMBL" id="OWJ80012.1"/>
    </source>
</evidence>
<comment type="caution">
    <text evidence="1">The sequence shown here is derived from an EMBL/GenBank/DDBJ whole genome shotgun (WGS) entry which is preliminary data.</text>
</comment>
<name>A0A212AEY4_9RHOB</name>
<gene>
    <name evidence="1" type="ORF">CDV49_04345</name>
</gene>
<organism evidence="1 2">
    <name type="scientific">Haematobacter genomosp. 1</name>
    <dbReference type="NCBI Taxonomy" id="366618"/>
    <lineage>
        <taxon>Bacteria</taxon>
        <taxon>Pseudomonadati</taxon>
        <taxon>Pseudomonadota</taxon>
        <taxon>Alphaproteobacteria</taxon>
        <taxon>Rhodobacterales</taxon>
        <taxon>Paracoccaceae</taxon>
        <taxon>Haematobacter</taxon>
    </lineage>
</organism>
<evidence type="ECO:0000313" key="2">
    <source>
        <dbReference type="Proteomes" id="UP000196878"/>
    </source>
</evidence>
<accession>A0A212AEY4</accession>
<keyword evidence="2" id="KW-1185">Reference proteome</keyword>